<dbReference type="EMBL" id="LSRQ01001954">
    <property type="protein sequence ID" value="OAY75944.1"/>
    <property type="molecule type" value="Genomic_DNA"/>
</dbReference>
<dbReference type="GO" id="GO:0032259">
    <property type="term" value="P:methylation"/>
    <property type="evidence" value="ECO:0007669"/>
    <property type="project" value="UniProtKB-KW"/>
</dbReference>
<dbReference type="GO" id="GO:0008168">
    <property type="term" value="F:methyltransferase activity"/>
    <property type="evidence" value="ECO:0007669"/>
    <property type="project" value="UniProtKB-KW"/>
</dbReference>
<dbReference type="STRING" id="4615.A0A199VFQ8"/>
<dbReference type="Proteomes" id="UP000092600">
    <property type="component" value="Unassembled WGS sequence"/>
</dbReference>
<gene>
    <name evidence="3" type="ORF">ACMD2_22544</name>
</gene>
<keyword evidence="2 3" id="KW-0808">Transferase</keyword>
<dbReference type="PANTHER" id="PTHR43619:SF2">
    <property type="entry name" value="S-ADENOSYL-L-METHIONINE-DEPENDENT METHYLTRANSFERASES SUPERFAMILY PROTEIN"/>
    <property type="match status" value="1"/>
</dbReference>
<dbReference type="PANTHER" id="PTHR43619">
    <property type="entry name" value="S-ADENOSYL-L-METHIONINE-DEPENDENT METHYLTRANSFERASE YKTD-RELATED"/>
    <property type="match status" value="1"/>
</dbReference>
<name>A0A199VFQ8_ANACO</name>
<comment type="caution">
    <text evidence="3">The sequence shown here is derived from an EMBL/GenBank/DDBJ whole genome shotgun (WGS) entry which is preliminary data.</text>
</comment>
<evidence type="ECO:0000256" key="1">
    <source>
        <dbReference type="ARBA" id="ARBA00022603"/>
    </source>
</evidence>
<dbReference type="Gene3D" id="3.40.50.150">
    <property type="entry name" value="Vaccinia Virus protein VP39"/>
    <property type="match status" value="1"/>
</dbReference>
<dbReference type="SUPFAM" id="SSF53335">
    <property type="entry name" value="S-adenosyl-L-methionine-dependent methyltransferases"/>
    <property type="match status" value="1"/>
</dbReference>
<proteinExistence type="predicted"/>
<sequence>MAAALSLGGAAATRSRLRPPPRIVRSWRRRRSESIRANRIAATLLPRDESDPLLLSALAAASIRHRESLRPDPLFIDPYAGCLLSLDVNHCDMEEYAISITGSSPSYYRIATKYIDDKLLNFVSRSDDLRQIVLLTDGMDTRPLRMNWPRSSILYDVSPERIFKVTSQRFKGVGAKVSRGCLLIHIPVESSNLLESFYRNGFNGGRPSIWALQGLPLSTLASLNDLLLVISSLAMKGSIFLGELPACLEGNKFEDKTAKKERLEKLFMTYGFRVSVVDYEEVAKEMHFTLDAPLETSNSILFVAEQLRLSDAQMEIWRTQFERIEEEGDEEGFEEL</sequence>
<dbReference type="InterPro" id="IPR029063">
    <property type="entry name" value="SAM-dependent_MTases_sf"/>
</dbReference>
<evidence type="ECO:0000313" key="3">
    <source>
        <dbReference type="EMBL" id="OAY75944.1"/>
    </source>
</evidence>
<protein>
    <submittedName>
        <fullName evidence="3">Putative S-adenosyl-L-methionine-dependent methyltransferase</fullName>
    </submittedName>
</protein>
<dbReference type="AlphaFoldDB" id="A0A199VFQ8"/>
<evidence type="ECO:0000256" key="2">
    <source>
        <dbReference type="ARBA" id="ARBA00022679"/>
    </source>
</evidence>
<organism evidence="3 4">
    <name type="scientific">Ananas comosus</name>
    <name type="common">Pineapple</name>
    <name type="synonym">Ananas ananas</name>
    <dbReference type="NCBI Taxonomy" id="4615"/>
    <lineage>
        <taxon>Eukaryota</taxon>
        <taxon>Viridiplantae</taxon>
        <taxon>Streptophyta</taxon>
        <taxon>Embryophyta</taxon>
        <taxon>Tracheophyta</taxon>
        <taxon>Spermatophyta</taxon>
        <taxon>Magnoliopsida</taxon>
        <taxon>Liliopsida</taxon>
        <taxon>Poales</taxon>
        <taxon>Bromeliaceae</taxon>
        <taxon>Bromelioideae</taxon>
        <taxon>Ananas</taxon>
    </lineage>
</organism>
<evidence type="ECO:0000313" key="4">
    <source>
        <dbReference type="Proteomes" id="UP000092600"/>
    </source>
</evidence>
<dbReference type="InterPro" id="IPR007213">
    <property type="entry name" value="Ppm1/Ppm2/Tcmp"/>
</dbReference>
<accession>A0A199VFQ8</accession>
<keyword evidence="1 3" id="KW-0489">Methyltransferase</keyword>
<dbReference type="Pfam" id="PF04072">
    <property type="entry name" value="LCM"/>
    <property type="match status" value="1"/>
</dbReference>
<reference evidence="3 4" key="1">
    <citation type="journal article" date="2016" name="DNA Res.">
        <title>The draft genome of MD-2 pineapple using hybrid error correction of long reads.</title>
        <authorList>
            <person name="Redwan R.M."/>
            <person name="Saidin A."/>
            <person name="Kumar S.V."/>
        </authorList>
    </citation>
    <scope>NUCLEOTIDE SEQUENCE [LARGE SCALE GENOMIC DNA]</scope>
    <source>
        <strain evidence="4">cv. MD2</strain>
        <tissue evidence="3">Leaf</tissue>
    </source>
</reference>